<keyword evidence="5" id="KW-0812">Transmembrane</keyword>
<feature type="region of interest" description="Disordered" evidence="11">
    <location>
        <begin position="91"/>
        <end position="121"/>
    </location>
</feature>
<evidence type="ECO:0000256" key="6">
    <source>
        <dbReference type="ARBA" id="ARBA00022989"/>
    </source>
</evidence>
<keyword evidence="9" id="KW-0966">Cell projection</keyword>
<dbReference type="PANTHER" id="PTHR16795:SF13">
    <property type="entry name" value="EVC COMPLEX MEMBER EVC"/>
    <property type="match status" value="1"/>
</dbReference>
<keyword evidence="3" id="KW-1003">Cell membrane</keyword>
<evidence type="ECO:0000256" key="5">
    <source>
        <dbReference type="ARBA" id="ARBA00022692"/>
    </source>
</evidence>
<evidence type="ECO:0000256" key="8">
    <source>
        <dbReference type="ARBA" id="ARBA00023212"/>
    </source>
</evidence>
<keyword evidence="7" id="KW-0472">Membrane</keyword>
<keyword evidence="6" id="KW-1133">Transmembrane helix</keyword>
<feature type="coiled-coil region" evidence="10">
    <location>
        <begin position="319"/>
        <end position="346"/>
    </location>
</feature>
<evidence type="ECO:0000256" key="4">
    <source>
        <dbReference type="ARBA" id="ARBA00022490"/>
    </source>
</evidence>
<evidence type="ECO:0000256" key="10">
    <source>
        <dbReference type="SAM" id="Coils"/>
    </source>
</evidence>
<evidence type="ECO:0000256" key="9">
    <source>
        <dbReference type="ARBA" id="ARBA00023273"/>
    </source>
</evidence>
<reference evidence="12" key="1">
    <citation type="submission" date="2022-11" db="EMBL/GenBank/DDBJ databases">
        <title>Centuries of genome instability and evolution in soft-shell clam transmissible cancer (bioRxiv).</title>
        <authorList>
            <person name="Hart S.F.M."/>
            <person name="Yonemitsu M.A."/>
            <person name="Giersch R.M."/>
            <person name="Beal B.F."/>
            <person name="Arriagada G."/>
            <person name="Davis B.W."/>
            <person name="Ostrander E.A."/>
            <person name="Goff S.P."/>
            <person name="Metzger M.J."/>
        </authorList>
    </citation>
    <scope>NUCLEOTIDE SEQUENCE</scope>
    <source>
        <strain evidence="12">MELC-2E11</strain>
        <tissue evidence="12">Siphon/mantle</tissue>
    </source>
</reference>
<feature type="region of interest" description="Disordered" evidence="11">
    <location>
        <begin position="762"/>
        <end position="846"/>
    </location>
</feature>
<sequence length="874" mass="100495">MGYWNPDMCMATSWTVEEESFSIDKGWIAGAFFLGLARQDEEENILVCNEAEIDQAEHSYDDPVAVPGENIAGGKKSKFAAVGAFFNRKKGKKDADTQKTEQRGWVQSEGDKKTSSTGTGTDSIGMVALLSNRNSGEADANMMKIKMLKMKLRKMKGKGQIGDPYLADFTQRIIEQRRANKEMIAMEKQEGEEEIKLKHKRNPAVAEQEMDNLNIRLQARARQLENGEDEFIRSELIRTSGLSDAEVDSLIDGLKADMAELDRRQALEQARQARRLEKRRQLMEFRRLQEQQGREETVDERKAFDEPLEKLVQDGKLMDKQKKDILDEHERNLQNLQKQHELESMRAQRDLADKLAERRKARLQKVADKQQKEQASFLQKAEKSTNTAEFVAGYQSLLEQQQQEVENTEEDLDQQELQELEKLTQNLESQKASAVKETSDRMMQTVKQTGQLSDNDAKRIIKLHNMRMDSFDQRRKDEQQRMRDRLQERWHQRVKQIDNQEKVNLSEREAIIQQQDSTVQKVLASNIDLTDDAKDKIMKEHQRNMETLNNQLSRSKLKQQIARKARLAEIQAQQEALKAEKKDVSEKELQKLQTKLDEEVLLFEKERKEAENNFRRRLALETDAAIAQQEKELAVLIGRLEEKLESQVESGRLSVNTADQIIQQHYNQVEHVNDSMQRSRQQQEAIIQEKIQAKKFQKQRELDDQMRSDKEELSMARRKAGAGLAKRSREELNSQLAASLQKELETHKGQFLNQLAQATNSSANDIAAGRPRSAQRYSRDYQKSKSTLGSMEEDSDDEPTIHSYSRPKSSVGSKAEARLAAQGTPKKKHKHKFGPQPPRPAFSASSTGEQIHGMLFSTCLNSHEGLDIFFLLVF</sequence>
<keyword evidence="10" id="KW-0175">Coiled coil</keyword>
<dbReference type="Proteomes" id="UP001164746">
    <property type="component" value="Chromosome 12"/>
</dbReference>
<gene>
    <name evidence="12" type="ORF">MAR_015586</name>
</gene>
<evidence type="ECO:0000256" key="2">
    <source>
        <dbReference type="ARBA" id="ARBA00004162"/>
    </source>
</evidence>
<evidence type="ECO:0000313" key="12">
    <source>
        <dbReference type="EMBL" id="WAR21612.1"/>
    </source>
</evidence>
<feature type="coiled-coil region" evidence="10">
    <location>
        <begin position="391"/>
        <end position="437"/>
    </location>
</feature>
<keyword evidence="4" id="KW-0963">Cytoplasm</keyword>
<comment type="subcellular location">
    <subcellularLocation>
        <location evidence="2">Cell membrane</location>
        <topology evidence="2">Single-pass membrane protein</topology>
    </subcellularLocation>
    <subcellularLocation>
        <location evidence="1">Cytoplasm</location>
        <location evidence="1">Cytoskeleton</location>
        <location evidence="1">Cilium basal body</location>
    </subcellularLocation>
</comment>
<evidence type="ECO:0000256" key="3">
    <source>
        <dbReference type="ARBA" id="ARBA00022475"/>
    </source>
</evidence>
<organism evidence="12 13">
    <name type="scientific">Mya arenaria</name>
    <name type="common">Soft-shell clam</name>
    <dbReference type="NCBI Taxonomy" id="6604"/>
    <lineage>
        <taxon>Eukaryota</taxon>
        <taxon>Metazoa</taxon>
        <taxon>Spiralia</taxon>
        <taxon>Lophotrochozoa</taxon>
        <taxon>Mollusca</taxon>
        <taxon>Bivalvia</taxon>
        <taxon>Autobranchia</taxon>
        <taxon>Heteroconchia</taxon>
        <taxon>Euheterodonta</taxon>
        <taxon>Imparidentia</taxon>
        <taxon>Neoheterodontei</taxon>
        <taxon>Myida</taxon>
        <taxon>Myoidea</taxon>
        <taxon>Myidae</taxon>
        <taxon>Mya</taxon>
    </lineage>
</organism>
<evidence type="ECO:0008006" key="14">
    <source>
        <dbReference type="Google" id="ProtNLM"/>
    </source>
</evidence>
<evidence type="ECO:0000256" key="11">
    <source>
        <dbReference type="SAM" id="MobiDB-lite"/>
    </source>
</evidence>
<keyword evidence="13" id="KW-1185">Reference proteome</keyword>
<proteinExistence type="predicted"/>
<name>A0ABY7FKP6_MYAAR</name>
<feature type="coiled-coil region" evidence="10">
    <location>
        <begin position="538"/>
        <end position="646"/>
    </location>
</feature>
<keyword evidence="8" id="KW-0206">Cytoskeleton</keyword>
<evidence type="ECO:0000256" key="7">
    <source>
        <dbReference type="ARBA" id="ARBA00023136"/>
    </source>
</evidence>
<dbReference type="EMBL" id="CP111023">
    <property type="protein sequence ID" value="WAR21612.1"/>
    <property type="molecule type" value="Genomic_DNA"/>
</dbReference>
<protein>
    <recommendedName>
        <fullName evidence="14">Trichohyalin-plectin-homology domain-containing protein</fullName>
    </recommendedName>
</protein>
<feature type="compositionally biased region" description="Basic and acidic residues" evidence="11">
    <location>
        <begin position="698"/>
        <end position="715"/>
    </location>
</feature>
<dbReference type="PANTHER" id="PTHR16795">
    <property type="entry name" value="LIMBIN/ELLIS-VAN CREVELD PROTEIN"/>
    <property type="match status" value="1"/>
</dbReference>
<feature type="compositionally biased region" description="Basic and acidic residues" evidence="11">
    <location>
        <begin position="93"/>
        <end position="102"/>
    </location>
</feature>
<feature type="region of interest" description="Disordered" evidence="11">
    <location>
        <begin position="697"/>
        <end position="728"/>
    </location>
</feature>
<dbReference type="InterPro" id="IPR026501">
    <property type="entry name" value="Limbin/EVC"/>
</dbReference>
<feature type="compositionally biased region" description="Polar residues" evidence="11">
    <location>
        <begin position="802"/>
        <end position="812"/>
    </location>
</feature>
<evidence type="ECO:0000256" key="1">
    <source>
        <dbReference type="ARBA" id="ARBA00004120"/>
    </source>
</evidence>
<accession>A0ABY7FKP6</accession>
<evidence type="ECO:0000313" key="13">
    <source>
        <dbReference type="Proteomes" id="UP001164746"/>
    </source>
</evidence>